<evidence type="ECO:0000259" key="2">
    <source>
        <dbReference type="Pfam" id="PF07589"/>
    </source>
</evidence>
<keyword evidence="4" id="KW-1185">Reference proteome</keyword>
<dbReference type="Pfam" id="PF13385">
    <property type="entry name" value="Laminin_G_3"/>
    <property type="match status" value="1"/>
</dbReference>
<dbReference type="EMBL" id="JAMXLR010000096">
    <property type="protein sequence ID" value="MCO6048164.1"/>
    <property type="molecule type" value="Genomic_DNA"/>
</dbReference>
<protein>
    <submittedName>
        <fullName evidence="3">LamG domain-containing protein</fullName>
    </submittedName>
</protein>
<organism evidence="3 4">
    <name type="scientific">Aeoliella straminimaris</name>
    <dbReference type="NCBI Taxonomy" id="2954799"/>
    <lineage>
        <taxon>Bacteria</taxon>
        <taxon>Pseudomonadati</taxon>
        <taxon>Planctomycetota</taxon>
        <taxon>Planctomycetia</taxon>
        <taxon>Pirellulales</taxon>
        <taxon>Lacipirellulaceae</taxon>
        <taxon>Aeoliella</taxon>
    </lineage>
</organism>
<dbReference type="GO" id="GO:0000272">
    <property type="term" value="P:polysaccharide catabolic process"/>
    <property type="evidence" value="ECO:0007669"/>
    <property type="project" value="InterPro"/>
</dbReference>
<keyword evidence="1" id="KW-0812">Transmembrane</keyword>
<dbReference type="RefSeq" id="WP_252856278.1">
    <property type="nucleotide sequence ID" value="NZ_JAMXLR010000096.1"/>
</dbReference>
<dbReference type="SUPFAM" id="SSF49899">
    <property type="entry name" value="Concanavalin A-like lectins/glucanases"/>
    <property type="match status" value="1"/>
</dbReference>
<evidence type="ECO:0000313" key="4">
    <source>
        <dbReference type="Proteomes" id="UP001155241"/>
    </source>
</evidence>
<feature type="transmembrane region" description="Helical" evidence="1">
    <location>
        <begin position="911"/>
        <end position="929"/>
    </location>
</feature>
<dbReference type="Pfam" id="PF07589">
    <property type="entry name" value="PEP-CTERM"/>
    <property type="match status" value="1"/>
</dbReference>
<keyword evidence="1" id="KW-0472">Membrane</keyword>
<name>A0A9X2JL55_9BACT</name>
<dbReference type="Gene3D" id="2.60.120.200">
    <property type="match status" value="1"/>
</dbReference>
<feature type="transmembrane region" description="Helical" evidence="1">
    <location>
        <begin position="936"/>
        <end position="957"/>
    </location>
</feature>
<dbReference type="InterPro" id="IPR036439">
    <property type="entry name" value="Dockerin_dom_sf"/>
</dbReference>
<dbReference type="Proteomes" id="UP001155241">
    <property type="component" value="Unassembled WGS sequence"/>
</dbReference>
<evidence type="ECO:0000256" key="1">
    <source>
        <dbReference type="SAM" id="Phobius"/>
    </source>
</evidence>
<gene>
    <name evidence="3" type="ORF">NG895_30075</name>
</gene>
<dbReference type="InterPro" id="IPR018247">
    <property type="entry name" value="EF_Hand_1_Ca_BS"/>
</dbReference>
<dbReference type="NCBIfam" id="TIGR02595">
    <property type="entry name" value="PEP_CTERM"/>
    <property type="match status" value="1"/>
</dbReference>
<feature type="domain" description="Ice-binding protein C-terminal" evidence="2">
    <location>
        <begin position="910"/>
        <end position="930"/>
    </location>
</feature>
<dbReference type="InterPro" id="IPR013424">
    <property type="entry name" value="Ice-binding_C"/>
</dbReference>
<proteinExistence type="predicted"/>
<sequence length="1341" mass="142153">MASSPVLSTPALAVSLAPDDASISGSLLTWLRDAETNYNSTTGVWADSSTNGNSATLLPTSTTESSVVVSYTAPTIASDSNAVYFDTAVDELLGTSELNGGAGFSDLTIVSVYRSPAGNGNVRPVGIVSTADVPGGYGDAFQLTASPSIAQDNGNIVGYTQGQPDDQFFIRIARMDSAGGFVNDWFGYDETDIKEVMTSDSTFTTQNGKFYLGDVRRGTIDPLNGNSISVPSFSIAESIVYGSALTDSQVEGIAEWLGDNTDALQVKDFPELFIDRDTFELTLENNTGSDIDFLGYSIRDTAGGLDAGEWTTIAGNYDAAGDGLVDPDNNWTVLTPGDAPTDLFSEFELDLNAGDGGTLAVGQSVNLGPAWIGSVFESSISMTLKASDGEDIPVTVRFIGNDNEPFALGDLNADGEVDGGDWGTFKFSFGLSGFAPTLATSYRIGDLDVDGDVDWDDFGLFEEAYDNIHGTGAFSVMTSQVPEPSGLWLAGLLMVGVGVLHLRRSRPVRLAYATANRYCLAPLCIATLAWLAIGSQANAGVLALYNFENPDARYEDSANVIDATDLVGAGNQANSIPGLDYFNDTRGGNHLDPASASQEGETRVITWTTAGLSGQSVSYSGLSFFAGSNSGPFIPSLTYQIGGGPVIDAGTGFQPELQTFQQQTLDFANFSTTETVTWSLIATRGEGGNNDRLRYDDITLFDDSLDVPTLLVNTVTGALTIENTTDLSFDINGYELTSESGSLHPGAWTSIQSQSLAGIGFPAGNGSGNGWEELGNPALPDTPPNAFQLSEAYWQGYSSLTPGTSIQLGSVYDISSLQDLALRFRLEDGSWVEAVMEEVTTFLKPGDYNGDGVVNLADYTVWRNNLGAADESAFAPNTGNGNGVDATDYQAWKDNFGSVYVMNLANGASQVPEPSTLCLFVLGGVIILARKARAAVVPVMLLVMLSLFSSPTFGFFIERSYLLGDDPVEGTITAGLTTAGQGGTSEIPGKTADSSAPYVDMNVMGTPLYVDVTARPGAMADPSRTVPLGIEFNGTGDHLSGVRFSDGDDYWVLDNFGENGYPLNFDDIYNHSMSVWVKPDSATQNVRQDVFMDTVQHGIYITDQNTWGLQHDNRNLDSQIPVSYDSWTHVQLVSSLNRASLLVDGHLVAQQTAVYNAVGGGQPTMVLGGNHDGTANYFDGTLDDAKIFTWGDNSDVLPGPDGQMGMDYGDIDLFETNDIIRAQAENFDPGDVNMDNAVDEQDIAALLAGWDFMNFPAVTATANGIAVTPEGGIDTRSHGDLNYDGIVDLDDAFILHEALQATPIGGLDFSLLGGTNVPEPGSIAMLLGLVAVGMKAIRRPK</sequence>
<accession>A0A9X2JL55</accession>
<keyword evidence="1" id="KW-1133">Transmembrane helix</keyword>
<dbReference type="Gene3D" id="1.10.1330.10">
    <property type="entry name" value="Dockerin domain"/>
    <property type="match status" value="2"/>
</dbReference>
<dbReference type="InterPro" id="IPR013320">
    <property type="entry name" value="ConA-like_dom_sf"/>
</dbReference>
<reference evidence="3" key="1">
    <citation type="submission" date="2022-06" db="EMBL/GenBank/DDBJ databases">
        <title>Aeoliella straminimaris, a novel planctomycete from sediments.</title>
        <authorList>
            <person name="Vitorino I.R."/>
            <person name="Lage O.M."/>
        </authorList>
    </citation>
    <scope>NUCLEOTIDE SEQUENCE</scope>
    <source>
        <strain evidence="3">ICT_H6.2</strain>
    </source>
</reference>
<comment type="caution">
    <text evidence="3">The sequence shown here is derived from an EMBL/GenBank/DDBJ whole genome shotgun (WGS) entry which is preliminary data.</text>
</comment>
<evidence type="ECO:0000313" key="3">
    <source>
        <dbReference type="EMBL" id="MCO6048164.1"/>
    </source>
</evidence>
<dbReference type="PROSITE" id="PS00018">
    <property type="entry name" value="EF_HAND_1"/>
    <property type="match status" value="2"/>
</dbReference>